<sequence>MPDHRSKRSKLFSFLRRDGKDKGAKQPDILAAHGSPAGRSSVDNELSTAPAGDDKTDPASAAQPIPGPASPVQVSQDPPDKQAHEPSSQSKPYAENYDMWMDALNSLGEEERR</sequence>
<accession>A0A9W4I424</accession>
<evidence type="ECO:0000313" key="2">
    <source>
        <dbReference type="EMBL" id="CAG8239277.1"/>
    </source>
</evidence>
<organism evidence="2 3">
    <name type="scientific">Penicillium olsonii</name>
    <dbReference type="NCBI Taxonomy" id="99116"/>
    <lineage>
        <taxon>Eukaryota</taxon>
        <taxon>Fungi</taxon>
        <taxon>Dikarya</taxon>
        <taxon>Ascomycota</taxon>
        <taxon>Pezizomycotina</taxon>
        <taxon>Eurotiomycetes</taxon>
        <taxon>Eurotiomycetidae</taxon>
        <taxon>Eurotiales</taxon>
        <taxon>Aspergillaceae</taxon>
        <taxon>Penicillium</taxon>
    </lineage>
</organism>
<dbReference type="Proteomes" id="UP001153618">
    <property type="component" value="Unassembled WGS sequence"/>
</dbReference>
<feature type="compositionally biased region" description="Basic residues" evidence="1">
    <location>
        <begin position="1"/>
        <end position="10"/>
    </location>
</feature>
<dbReference type="EMBL" id="CAJVOS010000071">
    <property type="protein sequence ID" value="CAG8239277.1"/>
    <property type="molecule type" value="Genomic_DNA"/>
</dbReference>
<reference evidence="2" key="1">
    <citation type="submission" date="2021-07" db="EMBL/GenBank/DDBJ databases">
        <authorList>
            <person name="Branca A.L. A."/>
        </authorList>
    </citation>
    <scope>NUCLEOTIDE SEQUENCE</scope>
</reference>
<feature type="compositionally biased region" description="Basic and acidic residues" evidence="1">
    <location>
        <begin position="15"/>
        <end position="25"/>
    </location>
</feature>
<feature type="region of interest" description="Disordered" evidence="1">
    <location>
        <begin position="1"/>
        <end position="98"/>
    </location>
</feature>
<gene>
    <name evidence="2" type="ORF">POLS_LOCUS8501</name>
</gene>
<evidence type="ECO:0000313" key="3">
    <source>
        <dbReference type="Proteomes" id="UP001153618"/>
    </source>
</evidence>
<keyword evidence="3" id="KW-1185">Reference proteome</keyword>
<protein>
    <submittedName>
        <fullName evidence="2">Uncharacterized protein</fullName>
    </submittedName>
</protein>
<comment type="caution">
    <text evidence="2">The sequence shown here is derived from an EMBL/GenBank/DDBJ whole genome shotgun (WGS) entry which is preliminary data.</text>
</comment>
<name>A0A9W4I424_PENOL</name>
<evidence type="ECO:0000256" key="1">
    <source>
        <dbReference type="SAM" id="MobiDB-lite"/>
    </source>
</evidence>
<proteinExistence type="predicted"/>
<dbReference type="AlphaFoldDB" id="A0A9W4I424"/>